<evidence type="ECO:0000313" key="1">
    <source>
        <dbReference type="EMBL" id="BDM69442.1"/>
    </source>
</evidence>
<sequence length="768" mass="82379">MNDDTEQQLPFTSGPPYAQAQLARAFGTALTHEDAATRRRAEERIRRWRSVLDGVATGRLAVGSRTPVAGLPAWVTPEVVRGGFATGVASAGGPLLPHERDAARRAGVPADRRALFAYSLTEAGLAGLCRLLDDGCYDIAVPEEAALLTVAWLVRSGQVAEALELVDVLEPFAGRLRFTPRPAAAPAPGASAVHRRTVAEAGQSLARRRPHAAVEAQREALTVWQPFADELLAHWLETAEGDRVLVRTPGEDWLARGAVLLDRYRQLAAAHTRCGKHRKPKENLAILRASLETTVAGRPLDARRLGLLRHAVSSMVRRRGAPGSVPHTALRARQAAEAALPSHHALAQLVLRRLGGLPQEVGAADVAPLVVAVTEEEHRETGLPVGAAVPAAIRQLVESTLSAPVGTLIERGVVPSAEVLAELVPQLVAATTAQAYPDAALRRLMAAHYRAFARRRSLLLLNLERQVRVEELPWVRAVAGQRAADAAQEEALTTLRHLGELAVQGFPGTLLPNPLIRELGSLARQADLDAPLVEELAADIFMGTFSRKFLTAARIAGELLGGTLYARYYGIDYAALRNLAIVETSTALVSGYQPRTSPGFARLCTERAGVSGHGSVAECGAVIEQAQILTTHNLATLVGRVGIAPEPGPADLARRCFRTVCRLTARVQHHPRPLATIKDAAYAWRHLVFHLALCDPGEQARVLAWLDEETARHPWHVAARLAPAVAGLRLVADGGGFGPDGTARGGRARRFLGWSARGRHWLSAPPAV</sequence>
<protein>
    <submittedName>
        <fullName evidence="1">Uncharacterized protein</fullName>
    </submittedName>
</protein>
<organism evidence="1 2">
    <name type="scientific">Streptomyces nigrescens</name>
    <dbReference type="NCBI Taxonomy" id="1920"/>
    <lineage>
        <taxon>Bacteria</taxon>
        <taxon>Bacillati</taxon>
        <taxon>Actinomycetota</taxon>
        <taxon>Actinomycetes</taxon>
        <taxon>Kitasatosporales</taxon>
        <taxon>Streptomycetaceae</taxon>
        <taxon>Streptomyces</taxon>
    </lineage>
</organism>
<proteinExistence type="predicted"/>
<reference evidence="1" key="1">
    <citation type="submission" date="2022-06" db="EMBL/GenBank/DDBJ databases">
        <title>Complete genome sequence of Streptomyces nigrescens HEK616.</title>
        <authorList>
            <person name="Asamizu S."/>
            <person name="Onaka H."/>
        </authorList>
    </citation>
    <scope>NUCLEOTIDE SEQUENCE</scope>
    <source>
        <strain evidence="1">HEK616</strain>
    </source>
</reference>
<gene>
    <name evidence="1" type="ORF">HEK616_29290</name>
</gene>
<dbReference type="Proteomes" id="UP001059597">
    <property type="component" value="Chromosome"/>
</dbReference>
<evidence type="ECO:0000313" key="2">
    <source>
        <dbReference type="Proteomes" id="UP001059597"/>
    </source>
</evidence>
<name>A0ABM7ZSZ1_STRNI</name>
<dbReference type="RefSeq" id="WP_261953345.1">
    <property type="nucleotide sequence ID" value="NZ_AP026073.1"/>
</dbReference>
<dbReference type="EMBL" id="AP026073">
    <property type="protein sequence ID" value="BDM69442.1"/>
    <property type="molecule type" value="Genomic_DNA"/>
</dbReference>
<keyword evidence="2" id="KW-1185">Reference proteome</keyword>
<accession>A0ABM7ZSZ1</accession>